<dbReference type="PANTHER" id="PTHR35441:SF1">
    <property type="entry name" value="CIRCADIAN-ASSOCIATED TRANSCRIPTIONAL REPRESSOR"/>
    <property type="match status" value="1"/>
</dbReference>
<keyword evidence="3" id="KW-1185">Reference proteome</keyword>
<dbReference type="GO" id="GO:0045892">
    <property type="term" value="P:negative regulation of DNA-templated transcription"/>
    <property type="evidence" value="ECO:0007669"/>
    <property type="project" value="TreeGrafter"/>
</dbReference>
<feature type="compositionally biased region" description="Acidic residues" evidence="1">
    <location>
        <begin position="28"/>
        <end position="47"/>
    </location>
</feature>
<proteinExistence type="predicted"/>
<gene>
    <name evidence="2" type="ORF">MATL_G00231700</name>
</gene>
<protein>
    <recommendedName>
        <fullName evidence="4">Circadian associated repressor of transcription</fullName>
    </recommendedName>
</protein>
<name>A0A9D3PGB6_MEGAT</name>
<dbReference type="EMBL" id="JAFDVH010000021">
    <property type="protein sequence ID" value="KAG7457857.1"/>
    <property type="molecule type" value="Genomic_DNA"/>
</dbReference>
<accession>A0A9D3PGB6</accession>
<evidence type="ECO:0000256" key="1">
    <source>
        <dbReference type="SAM" id="MobiDB-lite"/>
    </source>
</evidence>
<feature type="compositionally biased region" description="Polar residues" evidence="1">
    <location>
        <begin position="72"/>
        <end position="89"/>
    </location>
</feature>
<dbReference type="Proteomes" id="UP001046870">
    <property type="component" value="Chromosome 21"/>
</dbReference>
<evidence type="ECO:0008006" key="4">
    <source>
        <dbReference type="Google" id="ProtNLM"/>
    </source>
</evidence>
<dbReference type="GO" id="GO:0000978">
    <property type="term" value="F:RNA polymerase II cis-regulatory region sequence-specific DNA binding"/>
    <property type="evidence" value="ECO:0007669"/>
    <property type="project" value="TreeGrafter"/>
</dbReference>
<feature type="region of interest" description="Disordered" evidence="1">
    <location>
        <begin position="68"/>
        <end position="96"/>
    </location>
</feature>
<organism evidence="2 3">
    <name type="scientific">Megalops atlanticus</name>
    <name type="common">Tarpon</name>
    <name type="synonym">Clupea gigantea</name>
    <dbReference type="NCBI Taxonomy" id="7932"/>
    <lineage>
        <taxon>Eukaryota</taxon>
        <taxon>Metazoa</taxon>
        <taxon>Chordata</taxon>
        <taxon>Craniata</taxon>
        <taxon>Vertebrata</taxon>
        <taxon>Euteleostomi</taxon>
        <taxon>Actinopterygii</taxon>
        <taxon>Neopterygii</taxon>
        <taxon>Teleostei</taxon>
        <taxon>Elopiformes</taxon>
        <taxon>Megalopidae</taxon>
        <taxon>Megalops</taxon>
    </lineage>
</organism>
<feature type="region of interest" description="Disordered" evidence="1">
    <location>
        <begin position="262"/>
        <end position="286"/>
    </location>
</feature>
<sequence>MQSLGSTSSWLSRDSLSSSHSLPFSESEQTEDEADVFLSEGEGDAAEGVELGRPSAVSLRSRSACGVVGDQAGSQRRSGQTGRCPSNPGTVLLPRPEGVRTATEGRTEGDCVFAQKCAELQVFVRPLLELLNGVKKGRYTRGLSSFQQSVAMDRIQRIVGVLQKPSMGEKYLQTLLQVEMLLRLWFPQISPCAPRATAPPHPPPLNATHRTPPRWHRDQLHIPVKKRRLSWTDTDCLSPPPDCKHLQQEQQEEVHVGLEEGAASPRLESSEGTELDGGPTGSYDRGAFWEKESEETQEMFYQEWQKEKLFPTCYSSTLH</sequence>
<dbReference type="GO" id="GO:0032922">
    <property type="term" value="P:circadian regulation of gene expression"/>
    <property type="evidence" value="ECO:0007669"/>
    <property type="project" value="InterPro"/>
</dbReference>
<evidence type="ECO:0000313" key="2">
    <source>
        <dbReference type="EMBL" id="KAG7457857.1"/>
    </source>
</evidence>
<comment type="caution">
    <text evidence="2">The sequence shown here is derived from an EMBL/GenBank/DDBJ whole genome shotgun (WGS) entry which is preliminary data.</text>
</comment>
<dbReference type="GO" id="GO:0005634">
    <property type="term" value="C:nucleus"/>
    <property type="evidence" value="ECO:0007669"/>
    <property type="project" value="TreeGrafter"/>
</dbReference>
<evidence type="ECO:0000313" key="3">
    <source>
        <dbReference type="Proteomes" id="UP001046870"/>
    </source>
</evidence>
<dbReference type="PANTHER" id="PTHR35441">
    <property type="entry name" value="CIRCADIAN-ASSOCIATED TRANSCRIPTIONAL REPRESSOR"/>
    <property type="match status" value="1"/>
</dbReference>
<dbReference type="OrthoDB" id="8942320at2759"/>
<reference evidence="2" key="1">
    <citation type="submission" date="2021-01" db="EMBL/GenBank/DDBJ databases">
        <authorList>
            <person name="Zahm M."/>
            <person name="Roques C."/>
            <person name="Cabau C."/>
            <person name="Klopp C."/>
            <person name="Donnadieu C."/>
            <person name="Jouanno E."/>
            <person name="Lampietro C."/>
            <person name="Louis A."/>
            <person name="Herpin A."/>
            <person name="Echchiki A."/>
            <person name="Berthelot C."/>
            <person name="Parey E."/>
            <person name="Roest-Crollius H."/>
            <person name="Braasch I."/>
            <person name="Postlethwait J."/>
            <person name="Bobe J."/>
            <person name="Montfort J."/>
            <person name="Bouchez O."/>
            <person name="Begum T."/>
            <person name="Mejri S."/>
            <person name="Adams A."/>
            <person name="Chen W.-J."/>
            <person name="Guiguen Y."/>
        </authorList>
    </citation>
    <scope>NUCLEOTIDE SEQUENCE</scope>
    <source>
        <strain evidence="2">YG-15Mar2019-1</strain>
        <tissue evidence="2">Brain</tissue>
    </source>
</reference>
<dbReference type="AlphaFoldDB" id="A0A9D3PGB6"/>
<feature type="region of interest" description="Disordered" evidence="1">
    <location>
        <begin position="1"/>
        <end position="55"/>
    </location>
</feature>
<feature type="compositionally biased region" description="Low complexity" evidence="1">
    <location>
        <begin position="1"/>
        <end position="27"/>
    </location>
</feature>
<dbReference type="Pfam" id="PF15673">
    <property type="entry name" value="Ciart"/>
    <property type="match status" value="1"/>
</dbReference>
<dbReference type="InterPro" id="IPR031373">
    <property type="entry name" value="Ciart"/>
</dbReference>